<dbReference type="RefSeq" id="WP_345078102.1">
    <property type="nucleotide sequence ID" value="NZ_BAAAWG010000002.1"/>
</dbReference>
<reference evidence="2" key="1">
    <citation type="journal article" date="2019" name="Int. J. Syst. Evol. Microbiol.">
        <title>The Global Catalogue of Microorganisms (GCM) 10K type strain sequencing project: providing services to taxonomists for standard genome sequencing and annotation.</title>
        <authorList>
            <consortium name="The Broad Institute Genomics Platform"/>
            <consortium name="The Broad Institute Genome Sequencing Center for Infectious Disease"/>
            <person name="Wu L."/>
            <person name="Ma J."/>
        </authorList>
    </citation>
    <scope>NUCLEOTIDE SEQUENCE [LARGE SCALE GENOMIC DNA]</scope>
    <source>
        <strain evidence="2">CGMCC 1.15809</strain>
    </source>
</reference>
<organism evidence="1 2">
    <name type="scientific">Streptomyces ramulosus</name>
    <dbReference type="NCBI Taxonomy" id="47762"/>
    <lineage>
        <taxon>Bacteria</taxon>
        <taxon>Bacillati</taxon>
        <taxon>Actinomycetota</taxon>
        <taxon>Actinomycetes</taxon>
        <taxon>Kitasatosporales</taxon>
        <taxon>Streptomycetaceae</taxon>
        <taxon>Streptomyces</taxon>
    </lineage>
</organism>
<sequence>MTQTSEPRCACGEPAVEDFYLDSASGPVRTVSLCRFCRYVPNGAPSPALWAIAARGLGSLPVTSAPDVLR</sequence>
<dbReference type="EMBL" id="JBHSPW010000026">
    <property type="protein sequence ID" value="MFC5897551.1"/>
    <property type="molecule type" value="Genomic_DNA"/>
</dbReference>
<accession>A0ABW1FTR6</accession>
<keyword evidence="2" id="KW-1185">Reference proteome</keyword>
<dbReference type="Proteomes" id="UP001596241">
    <property type="component" value="Unassembled WGS sequence"/>
</dbReference>
<comment type="caution">
    <text evidence="1">The sequence shown here is derived from an EMBL/GenBank/DDBJ whole genome shotgun (WGS) entry which is preliminary data.</text>
</comment>
<proteinExistence type="predicted"/>
<evidence type="ECO:0000313" key="1">
    <source>
        <dbReference type="EMBL" id="MFC5897551.1"/>
    </source>
</evidence>
<gene>
    <name evidence="1" type="ORF">ACFP3M_32595</name>
</gene>
<protein>
    <submittedName>
        <fullName evidence="1">Uncharacterized protein</fullName>
    </submittedName>
</protein>
<name>A0ABW1FTR6_9ACTN</name>
<evidence type="ECO:0000313" key="2">
    <source>
        <dbReference type="Proteomes" id="UP001596241"/>
    </source>
</evidence>